<dbReference type="InterPro" id="IPR011990">
    <property type="entry name" value="TPR-like_helical_dom_sf"/>
</dbReference>
<dbReference type="AlphaFoldDB" id="A0A397STT2"/>
<sequence>MIKEFIINLINNNNNNNNNNNPNINSQEIFNLIILFYLDIRIIINEDKNEAFKLFINRSKQGHLLTLYFVGICYQNGFGTIKNEKLAFNKRRICENCNQERLTTTFCDYCVRNYLKTKYSDWTSENNDIDNLKQKYQTKTLDPKNTLKLHSSEKFVIVADPVHISKTGEFNAEVVRKKEIKENY</sequence>
<comment type="caution">
    <text evidence="1">The sequence shown here is derived from an EMBL/GenBank/DDBJ whole genome shotgun (WGS) entry which is preliminary data.</text>
</comment>
<dbReference type="Gene3D" id="1.25.40.10">
    <property type="entry name" value="Tetratricopeptide repeat domain"/>
    <property type="match status" value="1"/>
</dbReference>
<gene>
    <name evidence="1" type="ORF">C1645_825256</name>
</gene>
<protein>
    <submittedName>
        <fullName evidence="1">Uncharacterized protein</fullName>
    </submittedName>
</protein>
<dbReference type="EMBL" id="QKYT01000231">
    <property type="protein sequence ID" value="RIA89132.1"/>
    <property type="molecule type" value="Genomic_DNA"/>
</dbReference>
<proteinExistence type="predicted"/>
<reference evidence="1 2" key="1">
    <citation type="submission" date="2018-06" db="EMBL/GenBank/DDBJ databases">
        <title>Comparative genomics reveals the genomic features of Rhizophagus irregularis, R. cerebriforme, R. diaphanum and Gigaspora rosea, and their symbiotic lifestyle signature.</title>
        <authorList>
            <person name="Morin E."/>
            <person name="San Clemente H."/>
            <person name="Chen E.C.H."/>
            <person name="De La Providencia I."/>
            <person name="Hainaut M."/>
            <person name="Kuo A."/>
            <person name="Kohler A."/>
            <person name="Murat C."/>
            <person name="Tang N."/>
            <person name="Roy S."/>
            <person name="Loubradou J."/>
            <person name="Henrissat B."/>
            <person name="Grigoriev I.V."/>
            <person name="Corradi N."/>
            <person name="Roux C."/>
            <person name="Martin F.M."/>
        </authorList>
    </citation>
    <scope>NUCLEOTIDE SEQUENCE [LARGE SCALE GENOMIC DNA]</scope>
    <source>
        <strain evidence="1 2">DAOM 227022</strain>
    </source>
</reference>
<evidence type="ECO:0000313" key="1">
    <source>
        <dbReference type="EMBL" id="RIA89132.1"/>
    </source>
</evidence>
<dbReference type="SUPFAM" id="SSF81901">
    <property type="entry name" value="HCP-like"/>
    <property type="match status" value="1"/>
</dbReference>
<dbReference type="Proteomes" id="UP000265703">
    <property type="component" value="Unassembled WGS sequence"/>
</dbReference>
<accession>A0A397STT2</accession>
<evidence type="ECO:0000313" key="2">
    <source>
        <dbReference type="Proteomes" id="UP000265703"/>
    </source>
</evidence>
<name>A0A397STT2_9GLOM</name>
<keyword evidence="2" id="KW-1185">Reference proteome</keyword>
<organism evidence="1 2">
    <name type="scientific">Glomus cerebriforme</name>
    <dbReference type="NCBI Taxonomy" id="658196"/>
    <lineage>
        <taxon>Eukaryota</taxon>
        <taxon>Fungi</taxon>
        <taxon>Fungi incertae sedis</taxon>
        <taxon>Mucoromycota</taxon>
        <taxon>Glomeromycotina</taxon>
        <taxon>Glomeromycetes</taxon>
        <taxon>Glomerales</taxon>
        <taxon>Glomeraceae</taxon>
        <taxon>Glomus</taxon>
    </lineage>
</organism>